<dbReference type="InterPro" id="IPR036709">
    <property type="entry name" value="Autotransporte_beta_dom_sf"/>
</dbReference>
<dbReference type="PROSITE" id="PS51208">
    <property type="entry name" value="AUTOTRANSPORTER"/>
    <property type="match status" value="1"/>
</dbReference>
<dbReference type="Proteomes" id="UP000637632">
    <property type="component" value="Unassembled WGS sequence"/>
</dbReference>
<reference evidence="2 3" key="1">
    <citation type="submission" date="2020-08" db="EMBL/GenBank/DDBJ databases">
        <title>Novel species isolated from subtropical streams in China.</title>
        <authorList>
            <person name="Lu H."/>
        </authorList>
    </citation>
    <scope>NUCLEOTIDE SEQUENCE [LARGE SCALE GENOMIC DNA]</scope>
    <source>
        <strain evidence="2 3">CCTCC AB 2015119</strain>
    </source>
</reference>
<dbReference type="InterPro" id="IPR032109">
    <property type="entry name" value="Big_3_5"/>
</dbReference>
<sequence>MDSRSSGRYSVTYNLVVTPPQILSFNQPSPPPITAGNGLTNPATSTLSGGSYGAITYTSSNTAVATVNASGTVTTLSGGTVTITATQAAVTGINAQVINTYSLTVNPVPVPVLNFNQPGPLAITVGNSLTNTVTSTLTGGSYGAISYSSSDSTIATVNASGSVTTLNAGTVTITATQAAVTGINAQVIKTYSLTVNPVPVPVLNFNQTGPLAVTVGNSLTNTVTSTLTGGSYGTISYSSSDPTIATVNASGAVTTLNTGTVTITATQAAVTRVNGLSTKTYSLSVIDVPVLRFSQAGPLQVTLGNSLTNIATSTLSGGNYGAISYSSSNPAIATVNSSGTVTTLNAGAVTITATQTAVNGVNEQAIQTYALTVTALPLPVLSFSQPGPLQITIGNSLTNIATSTLSGGSYGAISYSSSNPTIASIDGVGKVSALVSGSVTITATQAAVKGINAQTLATYSLSVSKNAQIALVLNADKRAIYTSTGKAIITASGGSGSGAVSFAITSGACSLSGNILSAGSTAGTCVVTATKDGESNFNPATTSISIEIQNLTASAVTIGTSQSQVLDGVAVTLTAAVSPATSTGSVIFMDGQVNLGSVPLANGSAALMTKNLSVGTHLITALYSGDAITAGANSTVLNVVVGKRPDPVSNAVVKATAVAAANISQRFTETQITNVYSHVQILHSDFSIKNRFGVALNAPGLDMFRMAVNKISDNLTASKDTFGNDSYHLSPKDSQEYTMAKAPFAKGEAFHADDGNNEEEPAKNNELLQIAGKPIGIWTAGNIDVGGIDAQNGKRTKFSSSGLTIGLDMMWNPKLIIGASIGYARDTATMDTLGSESKSRQWSGMLYGTYKPEKQWFVDGVVGMGKLNFDNRRWDDVNNQLLAGERSGQVSFASTALTRDITMGNDLHIQPFGRLDVLHARLDAYNERGSVLALSLNNARSTTTALTGGLTIAKDLYYEFGQVSPSLKLQLRHRTSGDMDQSMYYTDLGAGSTNYSVVVVGLPEDIQSVGLGLNVRSRRGLTTNFSWLGSMGANTYRANSFRVDFRLGF</sequence>
<dbReference type="InterPro" id="IPR005546">
    <property type="entry name" value="Autotransporte_beta"/>
</dbReference>
<evidence type="ECO:0000259" key="1">
    <source>
        <dbReference type="PROSITE" id="PS51208"/>
    </source>
</evidence>
<dbReference type="Pfam" id="PF16640">
    <property type="entry name" value="Big_3_5"/>
    <property type="match status" value="1"/>
</dbReference>
<dbReference type="Pfam" id="PF02368">
    <property type="entry name" value="Big_2"/>
    <property type="match status" value="5"/>
</dbReference>
<dbReference type="SMART" id="SM00635">
    <property type="entry name" value="BID_2"/>
    <property type="match status" value="5"/>
</dbReference>
<dbReference type="SUPFAM" id="SSF49373">
    <property type="entry name" value="Invasin/intimin cell-adhesion fragments"/>
    <property type="match status" value="5"/>
</dbReference>
<dbReference type="Gene3D" id="2.40.128.130">
    <property type="entry name" value="Autotransporter beta-domain"/>
    <property type="match status" value="1"/>
</dbReference>
<dbReference type="InterPro" id="IPR013783">
    <property type="entry name" value="Ig-like_fold"/>
</dbReference>
<name>A0ABR6XCD4_9BURK</name>
<protein>
    <submittedName>
        <fullName evidence="2">Autotransporter domain-containing protein</fullName>
    </submittedName>
</protein>
<dbReference type="InterPro" id="IPR003343">
    <property type="entry name" value="Big_2"/>
</dbReference>
<dbReference type="InterPro" id="IPR008964">
    <property type="entry name" value="Invasin/intimin_cell_adhesion"/>
</dbReference>
<accession>A0ABR6XCD4</accession>
<dbReference type="Gene3D" id="2.60.40.1080">
    <property type="match status" value="5"/>
</dbReference>
<evidence type="ECO:0000313" key="2">
    <source>
        <dbReference type="EMBL" id="MBC3810579.1"/>
    </source>
</evidence>
<feature type="domain" description="Autotransporter" evidence="1">
    <location>
        <begin position="770"/>
        <end position="1049"/>
    </location>
</feature>
<dbReference type="Gene3D" id="2.60.40.10">
    <property type="entry name" value="Immunoglobulins"/>
    <property type="match status" value="1"/>
</dbReference>
<keyword evidence="3" id="KW-1185">Reference proteome</keyword>
<dbReference type="EMBL" id="JACOFT010000001">
    <property type="protein sequence ID" value="MBC3810579.1"/>
    <property type="molecule type" value="Genomic_DNA"/>
</dbReference>
<gene>
    <name evidence="2" type="ORF">H8K26_03925</name>
</gene>
<dbReference type="SUPFAM" id="SSF103515">
    <property type="entry name" value="Autotransporter"/>
    <property type="match status" value="1"/>
</dbReference>
<comment type="caution">
    <text evidence="2">The sequence shown here is derived from an EMBL/GenBank/DDBJ whole genome shotgun (WGS) entry which is preliminary data.</text>
</comment>
<organism evidence="2 3">
    <name type="scientific">Undibacterium aquatile</name>
    <dbReference type="NCBI Taxonomy" id="1537398"/>
    <lineage>
        <taxon>Bacteria</taxon>
        <taxon>Pseudomonadati</taxon>
        <taxon>Pseudomonadota</taxon>
        <taxon>Betaproteobacteria</taxon>
        <taxon>Burkholderiales</taxon>
        <taxon>Oxalobacteraceae</taxon>
        <taxon>Undibacterium</taxon>
    </lineage>
</organism>
<proteinExistence type="predicted"/>
<dbReference type="Pfam" id="PF03797">
    <property type="entry name" value="Autotransporter"/>
    <property type="match status" value="1"/>
</dbReference>
<dbReference type="SMART" id="SM00869">
    <property type="entry name" value="Autotransporter"/>
    <property type="match status" value="1"/>
</dbReference>
<dbReference type="RefSeq" id="WP_190477442.1">
    <property type="nucleotide sequence ID" value="NZ_JACOFT010000001.1"/>
</dbReference>
<evidence type="ECO:0000313" key="3">
    <source>
        <dbReference type="Proteomes" id="UP000637632"/>
    </source>
</evidence>